<feature type="region of interest" description="Disordered" evidence="3">
    <location>
        <begin position="516"/>
        <end position="549"/>
    </location>
</feature>
<evidence type="ECO:0000259" key="4">
    <source>
        <dbReference type="PROSITE" id="PS50893"/>
    </source>
</evidence>
<dbReference type="RefSeq" id="WP_184676548.1">
    <property type="nucleotide sequence ID" value="NZ_JACHGY010000001.1"/>
</dbReference>
<dbReference type="GO" id="GO:0016887">
    <property type="term" value="F:ATP hydrolysis activity"/>
    <property type="evidence" value="ECO:0007669"/>
    <property type="project" value="InterPro"/>
</dbReference>
<name>A0A7X0LKH6_9BACT</name>
<dbReference type="PROSITE" id="PS00211">
    <property type="entry name" value="ABC_TRANSPORTER_1"/>
    <property type="match status" value="2"/>
</dbReference>
<accession>A0A7X0LKH6</accession>
<dbReference type="PANTHER" id="PTHR42855:SF1">
    <property type="entry name" value="ABC TRANSPORTER DOMAIN-CONTAINING PROTEIN"/>
    <property type="match status" value="1"/>
</dbReference>
<dbReference type="InterPro" id="IPR003439">
    <property type="entry name" value="ABC_transporter-like_ATP-bd"/>
</dbReference>
<dbReference type="Gene3D" id="1.10.287.380">
    <property type="entry name" value="Valyl-tRNA synthetase, C-terminal domain"/>
    <property type="match status" value="1"/>
</dbReference>
<dbReference type="Proteomes" id="UP000541810">
    <property type="component" value="Unassembled WGS sequence"/>
</dbReference>
<dbReference type="InterPro" id="IPR017871">
    <property type="entry name" value="ABC_transporter-like_CS"/>
</dbReference>
<evidence type="ECO:0000256" key="1">
    <source>
        <dbReference type="ARBA" id="ARBA00022741"/>
    </source>
</evidence>
<dbReference type="PANTHER" id="PTHR42855">
    <property type="entry name" value="ABC TRANSPORTER ATP-BINDING SUBUNIT"/>
    <property type="match status" value="1"/>
</dbReference>
<feature type="domain" description="ABC transporter" evidence="4">
    <location>
        <begin position="303"/>
        <end position="526"/>
    </location>
</feature>
<dbReference type="PROSITE" id="PS50893">
    <property type="entry name" value="ABC_TRANSPORTER_2"/>
    <property type="match status" value="2"/>
</dbReference>
<dbReference type="CDD" id="cd03221">
    <property type="entry name" value="ABCF_EF-3"/>
    <property type="match status" value="2"/>
</dbReference>
<gene>
    <name evidence="5" type="ORF">HNQ40_000764</name>
</gene>
<dbReference type="AlphaFoldDB" id="A0A7X0LKH6"/>
<evidence type="ECO:0000313" key="5">
    <source>
        <dbReference type="EMBL" id="MBB6428958.1"/>
    </source>
</evidence>
<keyword evidence="2 5" id="KW-0067">ATP-binding</keyword>
<comment type="caution">
    <text evidence="5">The sequence shown here is derived from an EMBL/GenBank/DDBJ whole genome shotgun (WGS) entry which is preliminary data.</text>
</comment>
<dbReference type="GO" id="GO:0005524">
    <property type="term" value="F:ATP binding"/>
    <property type="evidence" value="ECO:0007669"/>
    <property type="project" value="UniProtKB-KW"/>
</dbReference>
<reference evidence="5 6" key="1">
    <citation type="submission" date="2020-08" db="EMBL/GenBank/DDBJ databases">
        <title>Genomic Encyclopedia of Type Strains, Phase IV (KMG-IV): sequencing the most valuable type-strain genomes for metagenomic binning, comparative biology and taxonomic classification.</title>
        <authorList>
            <person name="Goeker M."/>
        </authorList>
    </citation>
    <scope>NUCLEOTIDE SEQUENCE [LARGE SCALE GENOMIC DNA]</scope>
    <source>
        <strain evidence="5 6">DSM 103725</strain>
    </source>
</reference>
<dbReference type="InterPro" id="IPR003593">
    <property type="entry name" value="AAA+_ATPase"/>
</dbReference>
<organism evidence="5 6">
    <name type="scientific">Algisphaera agarilytica</name>
    <dbReference type="NCBI Taxonomy" id="1385975"/>
    <lineage>
        <taxon>Bacteria</taxon>
        <taxon>Pseudomonadati</taxon>
        <taxon>Planctomycetota</taxon>
        <taxon>Phycisphaerae</taxon>
        <taxon>Phycisphaerales</taxon>
        <taxon>Phycisphaeraceae</taxon>
        <taxon>Algisphaera</taxon>
    </lineage>
</organism>
<proteinExistence type="predicted"/>
<feature type="domain" description="ABC transporter" evidence="4">
    <location>
        <begin position="5"/>
        <end position="233"/>
    </location>
</feature>
<dbReference type="GO" id="GO:0003677">
    <property type="term" value="F:DNA binding"/>
    <property type="evidence" value="ECO:0007669"/>
    <property type="project" value="InterPro"/>
</dbReference>
<dbReference type="Pfam" id="PF16326">
    <property type="entry name" value="ABC_tran_CTD"/>
    <property type="match status" value="1"/>
</dbReference>
<dbReference type="Gene3D" id="3.40.50.300">
    <property type="entry name" value="P-loop containing nucleotide triphosphate hydrolases"/>
    <property type="match status" value="2"/>
</dbReference>
<dbReference type="InterPro" id="IPR032524">
    <property type="entry name" value="ABC_tran_C"/>
</dbReference>
<dbReference type="Pfam" id="PF00005">
    <property type="entry name" value="ABC_tran"/>
    <property type="match status" value="2"/>
</dbReference>
<sequence>MATLLTARDLSKTYGTHTLFEGISLAIHDDERLALIGPNGSGKSTLLKCLAELETPDTGEFTRKKNLKLAYVAQSDHFAEDATPLSAVMDRLAQESGGASLSEDQNFRGSAVLSKLGFTDHNRPVRSLSGGWKKRLSIACALATEPDVLMLDEPTNHLDLEGVLWLESFVNPNSSVGFKGAMVFITHDRTFLEATATRIVELSRAYPGGTFEAKGNYTEFLRRKEDFLDAQAAQQSALAGKVRRDNAWLKQGIQGRQTRNKSQVDDAAARKSELKNLANRNNAPKQTATIDFQATERKTKRLLAAHNVSKTMGDKKLFDSLDLELGPGDRLGLLGPNGSGKTTLLRLLMGSVEDDGLQPDAGTVKPAAELRVVSFTQHREALNPTQKLREALCPVGDTVDYRGKPLHVASWAKMFLFDPGKFNTSVGDLSGGEQARVLIANLMLKPADLLILDEPTNDLDIPSLEVLEQALTEFPGAIVLVTHDRFMLDRLSTELLALDGKGKAKPYASYAQWAKDQAKRQREEAATKDNSNKTNSPSPQPPTPKPPKKLTYKLQRELNGMEAAILDAEAQLESLQAQSSDADIMADREKFTKVCQDLGDAQTKVETLYARWAELEELAGG</sequence>
<protein>
    <submittedName>
        <fullName evidence="5">ATP-binding cassette subfamily F protein uup</fullName>
    </submittedName>
</protein>
<evidence type="ECO:0000256" key="2">
    <source>
        <dbReference type="ARBA" id="ARBA00022840"/>
    </source>
</evidence>
<keyword evidence="1" id="KW-0547">Nucleotide-binding</keyword>
<keyword evidence="6" id="KW-1185">Reference proteome</keyword>
<dbReference type="EMBL" id="JACHGY010000001">
    <property type="protein sequence ID" value="MBB6428958.1"/>
    <property type="molecule type" value="Genomic_DNA"/>
</dbReference>
<dbReference type="InterPro" id="IPR051309">
    <property type="entry name" value="ABCF_ATPase"/>
</dbReference>
<dbReference type="SMART" id="SM00382">
    <property type="entry name" value="AAA"/>
    <property type="match status" value="2"/>
</dbReference>
<dbReference type="InterPro" id="IPR027417">
    <property type="entry name" value="P-loop_NTPase"/>
</dbReference>
<evidence type="ECO:0000313" key="6">
    <source>
        <dbReference type="Proteomes" id="UP000541810"/>
    </source>
</evidence>
<evidence type="ECO:0000256" key="3">
    <source>
        <dbReference type="SAM" id="MobiDB-lite"/>
    </source>
</evidence>
<feature type="compositionally biased region" description="Basic and acidic residues" evidence="3">
    <location>
        <begin position="516"/>
        <end position="531"/>
    </location>
</feature>
<dbReference type="InterPro" id="IPR037118">
    <property type="entry name" value="Val-tRNA_synth_C_sf"/>
</dbReference>
<dbReference type="SUPFAM" id="SSF52540">
    <property type="entry name" value="P-loop containing nucleoside triphosphate hydrolases"/>
    <property type="match status" value="2"/>
</dbReference>